<reference evidence="3" key="1">
    <citation type="journal article" date="2019" name="Plant J.">
        <title>Chlorella vulgaris genome assembly and annotation reveals the molecular basis for metabolic acclimation to high light conditions.</title>
        <authorList>
            <person name="Cecchin M."/>
            <person name="Marcolungo L."/>
            <person name="Rossato M."/>
            <person name="Girolomoni L."/>
            <person name="Cosentino E."/>
            <person name="Cuine S."/>
            <person name="Li-Beisson Y."/>
            <person name="Delledonne M."/>
            <person name="Ballottari M."/>
        </authorList>
    </citation>
    <scope>NUCLEOTIDE SEQUENCE</scope>
    <source>
        <strain evidence="3">211/11P</strain>
    </source>
</reference>
<accession>A0A9D4TRH7</accession>
<feature type="compositionally biased region" description="Basic and acidic residues" evidence="1">
    <location>
        <begin position="444"/>
        <end position="459"/>
    </location>
</feature>
<protein>
    <recommendedName>
        <fullName evidence="2">J domain-containing protein</fullName>
    </recommendedName>
</protein>
<dbReference type="PROSITE" id="PS50076">
    <property type="entry name" value="DNAJ_2"/>
    <property type="match status" value="1"/>
</dbReference>
<proteinExistence type="predicted"/>
<dbReference type="PANTHER" id="PTHR44743:SF10">
    <property type="entry name" value="J DOMAIN-CONTAINING PROTEIN"/>
    <property type="match status" value="1"/>
</dbReference>
<sequence length="575" mass="64504">MIASAAAEAAVAAARRHCAWLVGLQLRAARSYSSSAAEVLLHEYEQGRPPQVVPFQIGEEEARRRFLAWQSGAARLGPSGLLPPKGGGWHMRAALLPFWMFDVRARLEYAGSVGTADRQGGPLAWREVGWKELPERQYSWQQEQMLRVYASYKYRRDYAQVSNSTWALKHLQPLPEADARAGYHLSTPLVGPAPLPADLDPPAMRQAIAWEFVLRGIREAEQEAARQRLLAATGATAARDVRVRLHVLEHRAQLAFLPAFHLTYCHGEALNAHGERVPARYEALIGGTGEGGVAGTRHFSPRRASGGVLLAALGATAAASPLLGLDPWSLVNVETGFALLTASWLAGLAARMLPFWLHTAAEGRRLRASDLEFEEVARLGLGPLDTGTEEQEVLRSAAEWRRWEGMGSDPWREAKRQLWAEELFEAQQRRRVQRDQLRERLTAERARQQEEERREERRAQRWGRSSHHHFRRAGHHGDTSFSGGVRGGGRRDHLGFYHLLGLEAGQEGGGQVSQEDIKRAFRRAALRWHPDKQEVTDERGKRLAREKFQAICTAYDVLSHPEKRHAYDRGEVVDM</sequence>
<dbReference type="PANTHER" id="PTHR44743">
    <property type="entry name" value="PUTATIVE, EXPRESSED-RELATED"/>
    <property type="match status" value="1"/>
</dbReference>
<evidence type="ECO:0000313" key="3">
    <source>
        <dbReference type="EMBL" id="KAI3432466.1"/>
    </source>
</evidence>
<dbReference type="PRINTS" id="PR00625">
    <property type="entry name" value="JDOMAIN"/>
</dbReference>
<keyword evidence="4" id="KW-1185">Reference proteome</keyword>
<dbReference type="CDD" id="cd06257">
    <property type="entry name" value="DnaJ"/>
    <property type="match status" value="1"/>
</dbReference>
<evidence type="ECO:0000256" key="1">
    <source>
        <dbReference type="SAM" id="MobiDB-lite"/>
    </source>
</evidence>
<feature type="domain" description="J" evidence="2">
    <location>
        <begin position="495"/>
        <end position="571"/>
    </location>
</feature>
<name>A0A9D4TRH7_CHLVU</name>
<dbReference type="InterPro" id="IPR036869">
    <property type="entry name" value="J_dom_sf"/>
</dbReference>
<organism evidence="3 4">
    <name type="scientific">Chlorella vulgaris</name>
    <name type="common">Green alga</name>
    <dbReference type="NCBI Taxonomy" id="3077"/>
    <lineage>
        <taxon>Eukaryota</taxon>
        <taxon>Viridiplantae</taxon>
        <taxon>Chlorophyta</taxon>
        <taxon>core chlorophytes</taxon>
        <taxon>Trebouxiophyceae</taxon>
        <taxon>Chlorellales</taxon>
        <taxon>Chlorellaceae</taxon>
        <taxon>Chlorella clade</taxon>
        <taxon>Chlorella</taxon>
    </lineage>
</organism>
<comment type="caution">
    <text evidence="3">The sequence shown here is derived from an EMBL/GenBank/DDBJ whole genome shotgun (WGS) entry which is preliminary data.</text>
</comment>
<feature type="compositionally biased region" description="Basic residues" evidence="1">
    <location>
        <begin position="460"/>
        <end position="474"/>
    </location>
</feature>
<dbReference type="EMBL" id="SIDB01000005">
    <property type="protein sequence ID" value="KAI3432466.1"/>
    <property type="molecule type" value="Genomic_DNA"/>
</dbReference>
<evidence type="ECO:0000313" key="4">
    <source>
        <dbReference type="Proteomes" id="UP001055712"/>
    </source>
</evidence>
<reference evidence="3" key="2">
    <citation type="submission" date="2020-11" db="EMBL/GenBank/DDBJ databases">
        <authorList>
            <person name="Cecchin M."/>
            <person name="Marcolungo L."/>
            <person name="Rossato M."/>
            <person name="Girolomoni L."/>
            <person name="Cosentino E."/>
            <person name="Cuine S."/>
            <person name="Li-Beisson Y."/>
            <person name="Delledonne M."/>
            <person name="Ballottari M."/>
        </authorList>
    </citation>
    <scope>NUCLEOTIDE SEQUENCE</scope>
    <source>
        <strain evidence="3">211/11P</strain>
        <tissue evidence="3">Whole cell</tissue>
    </source>
</reference>
<gene>
    <name evidence="3" type="ORF">D9Q98_004015</name>
</gene>
<dbReference type="Proteomes" id="UP001055712">
    <property type="component" value="Unassembled WGS sequence"/>
</dbReference>
<dbReference type="SMART" id="SM00271">
    <property type="entry name" value="DnaJ"/>
    <property type="match status" value="1"/>
</dbReference>
<dbReference type="Gene3D" id="1.10.287.110">
    <property type="entry name" value="DnaJ domain"/>
    <property type="match status" value="1"/>
</dbReference>
<dbReference type="OrthoDB" id="10250354at2759"/>
<dbReference type="SUPFAM" id="SSF46565">
    <property type="entry name" value="Chaperone J-domain"/>
    <property type="match status" value="1"/>
</dbReference>
<dbReference type="AlphaFoldDB" id="A0A9D4TRH7"/>
<feature type="region of interest" description="Disordered" evidence="1">
    <location>
        <begin position="444"/>
        <end position="487"/>
    </location>
</feature>
<dbReference type="InterPro" id="IPR001623">
    <property type="entry name" value="DnaJ_domain"/>
</dbReference>
<dbReference type="Pfam" id="PF00226">
    <property type="entry name" value="DnaJ"/>
    <property type="match status" value="1"/>
</dbReference>
<evidence type="ECO:0000259" key="2">
    <source>
        <dbReference type="PROSITE" id="PS50076"/>
    </source>
</evidence>